<evidence type="ECO:0000256" key="5">
    <source>
        <dbReference type="SAM" id="MobiDB-lite"/>
    </source>
</evidence>
<evidence type="ECO:0000313" key="8">
    <source>
        <dbReference type="Proteomes" id="UP000241167"/>
    </source>
</evidence>
<evidence type="ECO:0000256" key="3">
    <source>
        <dbReference type="ARBA" id="ARBA00022833"/>
    </source>
</evidence>
<accession>A0A2P7QK73</accession>
<evidence type="ECO:0000256" key="4">
    <source>
        <dbReference type="ARBA" id="ARBA00023239"/>
    </source>
</evidence>
<feature type="region of interest" description="Disordered" evidence="5">
    <location>
        <begin position="120"/>
        <end position="140"/>
    </location>
</feature>
<dbReference type="GO" id="GO:0016846">
    <property type="term" value="F:carbon-sulfur lyase activity"/>
    <property type="evidence" value="ECO:0007669"/>
    <property type="project" value="InterPro"/>
</dbReference>
<reference evidence="7 8" key="1">
    <citation type="submission" date="2018-03" db="EMBL/GenBank/DDBJ databases">
        <title>The draft genome of Sphingosinicella sp. GL-C-18.</title>
        <authorList>
            <person name="Liu L."/>
            <person name="Li L."/>
            <person name="Liang L."/>
            <person name="Zhang X."/>
            <person name="Wang T."/>
        </authorList>
    </citation>
    <scope>NUCLEOTIDE SEQUENCE [LARGE SCALE GENOMIC DNA]</scope>
    <source>
        <strain evidence="7 8">GL-C-18</strain>
    </source>
</reference>
<keyword evidence="2" id="KW-0479">Metal-binding</keyword>
<dbReference type="PANTHER" id="PTHR33337:SF40">
    <property type="entry name" value="CENP-V_GFA DOMAIN-CONTAINING PROTEIN-RELATED"/>
    <property type="match status" value="1"/>
</dbReference>
<evidence type="ECO:0000256" key="2">
    <source>
        <dbReference type="ARBA" id="ARBA00022723"/>
    </source>
</evidence>
<keyword evidence="3" id="KW-0862">Zinc</keyword>
<keyword evidence="8" id="KW-1185">Reference proteome</keyword>
<evidence type="ECO:0000259" key="6">
    <source>
        <dbReference type="PROSITE" id="PS51891"/>
    </source>
</evidence>
<gene>
    <name evidence="7" type="ORF">C7I55_18340</name>
</gene>
<dbReference type="Gene3D" id="3.90.1590.10">
    <property type="entry name" value="glutathione-dependent formaldehyde- activating enzyme (gfa)"/>
    <property type="match status" value="1"/>
</dbReference>
<dbReference type="InterPro" id="IPR011057">
    <property type="entry name" value="Mss4-like_sf"/>
</dbReference>
<dbReference type="InterPro" id="IPR006913">
    <property type="entry name" value="CENP-V/GFA"/>
</dbReference>
<dbReference type="PANTHER" id="PTHR33337">
    <property type="entry name" value="GFA DOMAIN-CONTAINING PROTEIN"/>
    <property type="match status" value="1"/>
</dbReference>
<evidence type="ECO:0000256" key="1">
    <source>
        <dbReference type="ARBA" id="ARBA00005495"/>
    </source>
</evidence>
<protein>
    <submittedName>
        <fullName evidence="7">GFA family protein</fullName>
    </submittedName>
</protein>
<organism evidence="7 8">
    <name type="scientific">Allosphingosinicella deserti</name>
    <dbReference type="NCBI Taxonomy" id="2116704"/>
    <lineage>
        <taxon>Bacteria</taxon>
        <taxon>Pseudomonadati</taxon>
        <taxon>Pseudomonadota</taxon>
        <taxon>Alphaproteobacteria</taxon>
        <taxon>Sphingomonadales</taxon>
        <taxon>Sphingomonadaceae</taxon>
        <taxon>Allosphingosinicella</taxon>
    </lineage>
</organism>
<dbReference type="OrthoDB" id="7186766at2"/>
<proteinExistence type="inferred from homology"/>
<evidence type="ECO:0000313" key="7">
    <source>
        <dbReference type="EMBL" id="PSJ38405.1"/>
    </source>
</evidence>
<dbReference type="PROSITE" id="PS51891">
    <property type="entry name" value="CENP_V_GFA"/>
    <property type="match status" value="1"/>
</dbReference>
<comment type="caution">
    <text evidence="7">The sequence shown here is derived from an EMBL/GenBank/DDBJ whole genome shotgun (WGS) entry which is preliminary data.</text>
</comment>
<dbReference type="EMBL" id="PXYI01000006">
    <property type="protein sequence ID" value="PSJ38405.1"/>
    <property type="molecule type" value="Genomic_DNA"/>
</dbReference>
<dbReference type="Proteomes" id="UP000241167">
    <property type="component" value="Unassembled WGS sequence"/>
</dbReference>
<dbReference type="AlphaFoldDB" id="A0A2P7QK73"/>
<comment type="similarity">
    <text evidence="1">Belongs to the Gfa family.</text>
</comment>
<keyword evidence="4" id="KW-0456">Lyase</keyword>
<dbReference type="Pfam" id="PF04828">
    <property type="entry name" value="GFA"/>
    <property type="match status" value="1"/>
</dbReference>
<sequence>MATGGCLCGAVRYRITGPLRATSLCHCESCRRATGGPSLAWAIFGEDDVEITSGTLAVYESSPGVERGFCARCGTSLSYRRANRPGLFDVTTASLDDPEAFPPDKEIWIEERLSFVAPNPDLPQHAQFSTPSAPPGAGVL</sequence>
<name>A0A2P7QK73_9SPHN</name>
<dbReference type="GO" id="GO:0046872">
    <property type="term" value="F:metal ion binding"/>
    <property type="evidence" value="ECO:0007669"/>
    <property type="project" value="UniProtKB-KW"/>
</dbReference>
<feature type="domain" description="CENP-V/GFA" evidence="6">
    <location>
        <begin position="2"/>
        <end position="104"/>
    </location>
</feature>
<dbReference type="SUPFAM" id="SSF51316">
    <property type="entry name" value="Mss4-like"/>
    <property type="match status" value="1"/>
</dbReference>